<keyword evidence="12" id="KW-0325">Glycoprotein</keyword>
<dbReference type="InterPro" id="IPR045357">
    <property type="entry name" value="Aminopeptidase_N-like_N"/>
</dbReference>
<dbReference type="Gene3D" id="2.60.40.1910">
    <property type="match status" value="1"/>
</dbReference>
<evidence type="ECO:0000256" key="15">
    <source>
        <dbReference type="PIRSR" id="PIRSR634016-3"/>
    </source>
</evidence>
<evidence type="ECO:0000256" key="13">
    <source>
        <dbReference type="ARBA" id="ARBA00060399"/>
    </source>
</evidence>
<comment type="cofactor">
    <cofactor evidence="15 17">
        <name>Zn(2+)</name>
        <dbReference type="ChEBI" id="CHEBI:29105"/>
    </cofactor>
    <text evidence="15 17">Binds 1 zinc ion per subunit.</text>
</comment>
<sequence length="845" mass="96824">MTRFVLLVSLTVLPVHLWAAVTQEHTSFPTSVNGEPFPWNKMRLPDTVSPLHYHLLIHPNLTSLDFTGWVQIQIEVNENTRTIILHSKDLHISNAKLLGSDIGQPQALKVLEYPYFQQIALISDNALLKKGHVYLVELEFAANLSESFHGFYKSTYRTSKGDIRAVASTQFEPTSARAAFPCFDEPAFKANFSIRIRREAKHIALSNMPKLRTLELPDGLFEDQFDMSVKMSTYLVAYIVSDFLSISKTTLHGVQIPSPSFIISEFTIYVICFVDLAAIPDFQCGAMENWGLTTYRESGLLFDPHKSSASDKLGITMIIAHELAHQWFGNLVTMQWWNDLWLNEGFAKFMEFVSVNITNPELQVEDYFLGKCFEAMEVDSLSSSHPVSTPVENPAQIQEMFDDVSYDKGACILNMLREFLTPDAFKLGIVRYLKRYSYQNTVNSNLWESLTNVCDSDGLDEGRLKGVESCRRSLSHSGASKWHSEDELDVKAMMETWTLQEGFPLITVEVRGREVRLSQERYLKSDDLSQTSSFLWHVPLTYIISGSTTVHRFLLKTKTDVLYLPEEVDWIKFNVDMSGYYIVHYEGSGWDDLIKLLKHNHTALSSNDRASLINNAFQLVSVGKLPLDKALDLTLYLSKETEIMPVTQGFRELVPLYKLMEKRDMVELENQMKGYILQLFRKLIDQQSWTDDGSVSQRMLRSYLLLFGCVRGHPPCVSTATQLFNQWRDSDGNMSLPNDVTMAVFSVGARTEDGWEFLFEKYKDQLGRSNKEVRLGVTNQYSTREMLAEVRSFFSSLRAETGAELRCIQQALENIEENIRWMDKNLPLLKAWLHRHDDQHKNTEL</sequence>
<accession>A0A8C1MZ13</accession>
<evidence type="ECO:0000256" key="19">
    <source>
        <dbReference type="SAM" id="SignalP"/>
    </source>
</evidence>
<organism evidence="23 24">
    <name type="scientific">Cyprinus carpio</name>
    <name type="common">Common carp</name>
    <dbReference type="NCBI Taxonomy" id="7962"/>
    <lineage>
        <taxon>Eukaryota</taxon>
        <taxon>Metazoa</taxon>
        <taxon>Chordata</taxon>
        <taxon>Craniata</taxon>
        <taxon>Vertebrata</taxon>
        <taxon>Euteleostomi</taxon>
        <taxon>Actinopterygii</taxon>
        <taxon>Neopterygii</taxon>
        <taxon>Teleostei</taxon>
        <taxon>Ostariophysi</taxon>
        <taxon>Cypriniformes</taxon>
        <taxon>Cyprinidae</taxon>
        <taxon>Cyprininae</taxon>
        <taxon>Cyprinus</taxon>
    </lineage>
</organism>
<reference evidence="23" key="2">
    <citation type="submission" date="2025-09" db="UniProtKB">
        <authorList>
            <consortium name="Ensembl"/>
        </authorList>
    </citation>
    <scope>IDENTIFICATION</scope>
</reference>
<dbReference type="Gene3D" id="2.60.40.1730">
    <property type="entry name" value="tricorn interacting facor f3 domain"/>
    <property type="match status" value="1"/>
</dbReference>
<evidence type="ECO:0000256" key="2">
    <source>
        <dbReference type="ARBA" id="ARBA00022438"/>
    </source>
</evidence>
<dbReference type="Ensembl" id="ENSCCRT00010093154.1">
    <property type="protein sequence ID" value="ENSCCRP00010083968.1"/>
    <property type="gene ID" value="ENSCCRG00010036645.1"/>
</dbReference>
<dbReference type="Pfam" id="PF01433">
    <property type="entry name" value="Peptidase_M1"/>
    <property type="match status" value="1"/>
</dbReference>
<dbReference type="Pfam" id="PF17900">
    <property type="entry name" value="Peptidase_M1_N"/>
    <property type="match status" value="1"/>
</dbReference>
<dbReference type="InterPro" id="IPR027268">
    <property type="entry name" value="Peptidase_M4/M1_CTD_sf"/>
</dbReference>
<dbReference type="Proteomes" id="UP000694427">
    <property type="component" value="Unplaced"/>
</dbReference>
<protein>
    <recommendedName>
        <fullName evidence="17">Aminopeptidase</fullName>
        <ecNumber evidence="17">3.4.11.-</ecNumber>
    </recommendedName>
</protein>
<dbReference type="InterPro" id="IPR034016">
    <property type="entry name" value="M1_APN-typ"/>
</dbReference>
<dbReference type="Pfam" id="PF11838">
    <property type="entry name" value="ERAP1_C"/>
    <property type="match status" value="1"/>
</dbReference>
<dbReference type="InterPro" id="IPR001930">
    <property type="entry name" value="Peptidase_M1"/>
</dbReference>
<keyword evidence="2 17" id="KW-0031">Aminopeptidase</keyword>
<evidence type="ECO:0000256" key="17">
    <source>
        <dbReference type="RuleBase" id="RU364040"/>
    </source>
</evidence>
<feature type="domain" description="ERAP1-like C-terminal" evidence="21">
    <location>
        <begin position="570"/>
        <end position="765"/>
    </location>
</feature>
<evidence type="ECO:0000256" key="12">
    <source>
        <dbReference type="ARBA" id="ARBA00023180"/>
    </source>
</evidence>
<dbReference type="GO" id="GO:0042277">
    <property type="term" value="F:peptide binding"/>
    <property type="evidence" value="ECO:0007669"/>
    <property type="project" value="TreeGrafter"/>
</dbReference>
<dbReference type="AlphaFoldDB" id="A0A8C1MZ13"/>
<evidence type="ECO:0000256" key="1">
    <source>
        <dbReference type="ARBA" id="ARBA00010136"/>
    </source>
</evidence>
<keyword evidence="10 17" id="KW-0482">Metalloprotease</keyword>
<evidence type="ECO:0000256" key="11">
    <source>
        <dbReference type="ARBA" id="ARBA00023136"/>
    </source>
</evidence>
<evidence type="ECO:0000256" key="7">
    <source>
        <dbReference type="ARBA" id="ARBA00022833"/>
    </source>
</evidence>
<dbReference type="Gene3D" id="1.25.50.20">
    <property type="match status" value="2"/>
</dbReference>
<dbReference type="PRINTS" id="PR00756">
    <property type="entry name" value="ALADIPTASE"/>
</dbReference>
<dbReference type="InterPro" id="IPR050344">
    <property type="entry name" value="Peptidase_M1_aminopeptidases"/>
</dbReference>
<dbReference type="InterPro" id="IPR024571">
    <property type="entry name" value="ERAP1-like_C_dom"/>
</dbReference>
<proteinExistence type="inferred from homology"/>
<reference evidence="23" key="1">
    <citation type="submission" date="2025-08" db="UniProtKB">
        <authorList>
            <consortium name="Ensembl"/>
        </authorList>
    </citation>
    <scope>IDENTIFICATION</scope>
</reference>
<keyword evidence="18" id="KW-0175">Coiled coil</keyword>
<dbReference type="GO" id="GO:0016020">
    <property type="term" value="C:membrane"/>
    <property type="evidence" value="ECO:0007669"/>
    <property type="project" value="TreeGrafter"/>
</dbReference>
<dbReference type="InterPro" id="IPR042097">
    <property type="entry name" value="Aminopeptidase_N-like_N_sf"/>
</dbReference>
<evidence type="ECO:0000256" key="3">
    <source>
        <dbReference type="ARBA" id="ARBA00022670"/>
    </source>
</evidence>
<keyword evidence="11" id="KW-0472">Membrane</keyword>
<feature type="binding site" evidence="15">
    <location>
        <position position="321"/>
    </location>
    <ligand>
        <name>Zn(2+)</name>
        <dbReference type="ChEBI" id="CHEBI:29105"/>
        <note>catalytic</note>
    </ligand>
</feature>
<keyword evidence="6 17" id="KW-0378">Hydrolase</keyword>
<dbReference type="GO" id="GO:0006508">
    <property type="term" value="P:proteolysis"/>
    <property type="evidence" value="ECO:0007669"/>
    <property type="project" value="UniProtKB-KW"/>
</dbReference>
<dbReference type="CDD" id="cd09601">
    <property type="entry name" value="M1_APN-Q_like"/>
    <property type="match status" value="1"/>
</dbReference>
<evidence type="ECO:0000259" key="20">
    <source>
        <dbReference type="Pfam" id="PF01433"/>
    </source>
</evidence>
<dbReference type="FunFam" id="2.60.40.1910:FF:000001">
    <property type="entry name" value="Leucyl-cystinyl aminopeptidase"/>
    <property type="match status" value="1"/>
</dbReference>
<dbReference type="PANTHER" id="PTHR11533">
    <property type="entry name" value="PROTEASE M1 ZINC METALLOPROTEASE"/>
    <property type="match status" value="1"/>
</dbReference>
<evidence type="ECO:0000256" key="8">
    <source>
        <dbReference type="ARBA" id="ARBA00022968"/>
    </source>
</evidence>
<evidence type="ECO:0000259" key="21">
    <source>
        <dbReference type="Pfam" id="PF11838"/>
    </source>
</evidence>
<dbReference type="GO" id="GO:0005737">
    <property type="term" value="C:cytoplasm"/>
    <property type="evidence" value="ECO:0007669"/>
    <property type="project" value="TreeGrafter"/>
</dbReference>
<keyword evidence="5 15" id="KW-0479">Metal-binding</keyword>
<dbReference type="SUPFAM" id="SSF63737">
    <property type="entry name" value="Leukotriene A4 hydrolase N-terminal domain"/>
    <property type="match status" value="1"/>
</dbReference>
<dbReference type="FunFam" id="1.25.50.20:FF:000003">
    <property type="entry name" value="Leucyl-cystinyl aminopeptidase"/>
    <property type="match status" value="1"/>
</dbReference>
<name>A0A8C1MZ13_CYPCA</name>
<keyword evidence="24" id="KW-1185">Reference proteome</keyword>
<feature type="active site" description="Proton acceptor" evidence="14">
    <location>
        <position position="322"/>
    </location>
</feature>
<evidence type="ECO:0000256" key="6">
    <source>
        <dbReference type="ARBA" id="ARBA00022801"/>
    </source>
</evidence>
<evidence type="ECO:0000313" key="24">
    <source>
        <dbReference type="Proteomes" id="UP000694427"/>
    </source>
</evidence>
<feature type="domain" description="Aminopeptidase N-like N-terminal" evidence="22">
    <location>
        <begin position="50"/>
        <end position="235"/>
    </location>
</feature>
<feature type="signal peptide" evidence="19">
    <location>
        <begin position="1"/>
        <end position="19"/>
    </location>
</feature>
<keyword evidence="8" id="KW-0735">Signal-anchor</keyword>
<evidence type="ECO:0000259" key="22">
    <source>
        <dbReference type="Pfam" id="PF17900"/>
    </source>
</evidence>
<evidence type="ECO:0000256" key="18">
    <source>
        <dbReference type="SAM" id="Coils"/>
    </source>
</evidence>
<keyword evidence="9" id="KW-1133">Transmembrane helix</keyword>
<dbReference type="Gene3D" id="1.10.390.10">
    <property type="entry name" value="Neutral Protease Domain 2"/>
    <property type="match status" value="1"/>
</dbReference>
<dbReference type="FunFam" id="1.10.390.10:FF:000016">
    <property type="entry name" value="Glutamyl aminopeptidase"/>
    <property type="match status" value="1"/>
</dbReference>
<feature type="coiled-coil region" evidence="18">
    <location>
        <begin position="798"/>
        <end position="825"/>
    </location>
</feature>
<evidence type="ECO:0000256" key="16">
    <source>
        <dbReference type="PIRSR" id="PIRSR634016-4"/>
    </source>
</evidence>
<dbReference type="EC" id="3.4.11.-" evidence="17"/>
<feature type="binding site" evidence="15">
    <location>
        <position position="325"/>
    </location>
    <ligand>
        <name>Zn(2+)</name>
        <dbReference type="ChEBI" id="CHEBI:29105"/>
        <note>catalytic</note>
    </ligand>
</feature>
<dbReference type="GO" id="GO:0005615">
    <property type="term" value="C:extracellular space"/>
    <property type="evidence" value="ECO:0007669"/>
    <property type="project" value="TreeGrafter"/>
</dbReference>
<keyword evidence="3 17" id="KW-0645">Protease</keyword>
<dbReference type="PANTHER" id="PTHR11533:SF156">
    <property type="entry name" value="ENDOPLASMIC RETICULUM AMINOPEPTIDASE 1"/>
    <property type="match status" value="1"/>
</dbReference>
<evidence type="ECO:0000256" key="9">
    <source>
        <dbReference type="ARBA" id="ARBA00022989"/>
    </source>
</evidence>
<keyword evidence="7 15" id="KW-0862">Zinc</keyword>
<comment type="subcellular location">
    <subcellularLocation>
        <location evidence="13">Endomembrane system</location>
        <topology evidence="13">Single-pass type II membrane protein</topology>
    </subcellularLocation>
</comment>
<feature type="site" description="Transition state stabilizer" evidence="16">
    <location>
        <position position="406"/>
    </location>
</feature>
<evidence type="ECO:0000313" key="23">
    <source>
        <dbReference type="Ensembl" id="ENSCCRP00010083968.1"/>
    </source>
</evidence>
<feature type="chain" id="PRO_5033995423" description="Aminopeptidase" evidence="19">
    <location>
        <begin position="20"/>
        <end position="845"/>
    </location>
</feature>
<dbReference type="SUPFAM" id="SSF55486">
    <property type="entry name" value="Metalloproteases ('zincins'), catalytic domain"/>
    <property type="match status" value="1"/>
</dbReference>
<dbReference type="GO" id="GO:0043171">
    <property type="term" value="P:peptide catabolic process"/>
    <property type="evidence" value="ECO:0007669"/>
    <property type="project" value="TreeGrafter"/>
</dbReference>
<comment type="similarity">
    <text evidence="1 17">Belongs to the peptidase M1 family.</text>
</comment>
<evidence type="ECO:0000256" key="5">
    <source>
        <dbReference type="ARBA" id="ARBA00022723"/>
    </source>
</evidence>
<dbReference type="InterPro" id="IPR014782">
    <property type="entry name" value="Peptidase_M1_dom"/>
</dbReference>
<dbReference type="GO" id="GO:0012505">
    <property type="term" value="C:endomembrane system"/>
    <property type="evidence" value="ECO:0007669"/>
    <property type="project" value="UniProtKB-SubCell"/>
</dbReference>
<dbReference type="GO" id="GO:0070006">
    <property type="term" value="F:metalloaminopeptidase activity"/>
    <property type="evidence" value="ECO:0007669"/>
    <property type="project" value="TreeGrafter"/>
</dbReference>
<evidence type="ECO:0000256" key="14">
    <source>
        <dbReference type="PIRSR" id="PIRSR634016-1"/>
    </source>
</evidence>
<feature type="binding site" evidence="15">
    <location>
        <position position="344"/>
    </location>
    <ligand>
        <name>Zn(2+)</name>
        <dbReference type="ChEBI" id="CHEBI:29105"/>
        <note>catalytic</note>
    </ligand>
</feature>
<dbReference type="GO" id="GO:0008270">
    <property type="term" value="F:zinc ion binding"/>
    <property type="evidence" value="ECO:0007669"/>
    <property type="project" value="UniProtKB-UniRule"/>
</dbReference>
<evidence type="ECO:0000256" key="4">
    <source>
        <dbReference type="ARBA" id="ARBA00022692"/>
    </source>
</evidence>
<dbReference type="FunFam" id="2.60.40.1730:FF:000001">
    <property type="entry name" value="Leucyl-cystinyl aminopeptidase"/>
    <property type="match status" value="1"/>
</dbReference>
<keyword evidence="19" id="KW-0732">Signal</keyword>
<keyword evidence="4" id="KW-0812">Transmembrane</keyword>
<feature type="domain" description="Peptidase M1 membrane alanine aminopeptidase" evidence="20">
    <location>
        <begin position="269"/>
        <end position="455"/>
    </location>
</feature>
<evidence type="ECO:0000256" key="10">
    <source>
        <dbReference type="ARBA" id="ARBA00023049"/>
    </source>
</evidence>